<evidence type="ECO:0008006" key="12">
    <source>
        <dbReference type="Google" id="ProtNLM"/>
    </source>
</evidence>
<evidence type="ECO:0000256" key="3">
    <source>
        <dbReference type="ARBA" id="ARBA00022490"/>
    </source>
</evidence>
<dbReference type="GO" id="GO:0034451">
    <property type="term" value="C:centriolar satellite"/>
    <property type="evidence" value="ECO:0007669"/>
    <property type="project" value="TreeGrafter"/>
</dbReference>
<dbReference type="GO" id="GO:0097711">
    <property type="term" value="P:ciliary basal body-plasma membrane docking"/>
    <property type="evidence" value="ECO:0007669"/>
    <property type="project" value="TreeGrafter"/>
</dbReference>
<dbReference type="GO" id="GO:1905515">
    <property type="term" value="P:non-motile cilium assembly"/>
    <property type="evidence" value="ECO:0007669"/>
    <property type="project" value="TreeGrafter"/>
</dbReference>
<evidence type="ECO:0000256" key="9">
    <source>
        <dbReference type="SAM" id="MobiDB-lite"/>
    </source>
</evidence>
<keyword evidence="4" id="KW-0970">Cilium biogenesis/degradation</keyword>
<feature type="coiled-coil region" evidence="8">
    <location>
        <begin position="1348"/>
        <end position="1537"/>
    </location>
</feature>
<keyword evidence="5 8" id="KW-0175">Coiled coil</keyword>
<dbReference type="Proteomes" id="UP001258017">
    <property type="component" value="Unassembled WGS sequence"/>
</dbReference>
<feature type="coiled-coil region" evidence="8">
    <location>
        <begin position="425"/>
        <end position="459"/>
    </location>
</feature>
<organism evidence="10 11">
    <name type="scientific">Odynerus spinipes</name>
    <dbReference type="NCBI Taxonomy" id="1348599"/>
    <lineage>
        <taxon>Eukaryota</taxon>
        <taxon>Metazoa</taxon>
        <taxon>Ecdysozoa</taxon>
        <taxon>Arthropoda</taxon>
        <taxon>Hexapoda</taxon>
        <taxon>Insecta</taxon>
        <taxon>Pterygota</taxon>
        <taxon>Neoptera</taxon>
        <taxon>Endopterygota</taxon>
        <taxon>Hymenoptera</taxon>
        <taxon>Apocrita</taxon>
        <taxon>Aculeata</taxon>
        <taxon>Vespoidea</taxon>
        <taxon>Vespidae</taxon>
        <taxon>Eumeninae</taxon>
        <taxon>Odynerus</taxon>
    </lineage>
</organism>
<feature type="coiled-coil region" evidence="8">
    <location>
        <begin position="577"/>
        <end position="604"/>
    </location>
</feature>
<evidence type="ECO:0000256" key="6">
    <source>
        <dbReference type="ARBA" id="ARBA00023212"/>
    </source>
</evidence>
<comment type="subcellular location">
    <subcellularLocation>
        <location evidence="1">Cytoplasm</location>
        <location evidence="1">Cytoskeleton</location>
        <location evidence="1">Cilium basal body</location>
    </subcellularLocation>
    <subcellularLocation>
        <location evidence="2">Cytoplasm</location>
        <location evidence="2">Cytoskeleton</location>
        <location evidence="2">Microtubule organizing center</location>
        <location evidence="2">Centrosome</location>
    </subcellularLocation>
</comment>
<keyword evidence="11" id="KW-1185">Reference proteome</keyword>
<feature type="coiled-coil region" evidence="8">
    <location>
        <begin position="295"/>
        <end position="393"/>
    </location>
</feature>
<comment type="caution">
    <text evidence="10">The sequence shown here is derived from an EMBL/GenBank/DDBJ whole genome shotgun (WGS) entry which is preliminary data.</text>
</comment>
<reference evidence="10" key="2">
    <citation type="journal article" date="2023" name="Commun. Biol.">
        <title>Intrasexual cuticular hydrocarbon dimorphism in a wasp sheds light on hydrocarbon biosynthesis genes in Hymenoptera.</title>
        <authorList>
            <person name="Moris V.C."/>
            <person name="Podsiadlowski L."/>
            <person name="Martin S."/>
            <person name="Oeyen J.P."/>
            <person name="Donath A."/>
            <person name="Petersen M."/>
            <person name="Wilbrandt J."/>
            <person name="Misof B."/>
            <person name="Liedtke D."/>
            <person name="Thamm M."/>
            <person name="Scheiner R."/>
            <person name="Schmitt T."/>
            <person name="Niehuis O."/>
        </authorList>
    </citation>
    <scope>NUCLEOTIDE SEQUENCE</scope>
    <source>
        <strain evidence="10">GBR_01_08_01A</strain>
    </source>
</reference>
<feature type="coiled-coil region" evidence="8">
    <location>
        <begin position="1282"/>
        <end position="1309"/>
    </location>
</feature>
<evidence type="ECO:0000256" key="7">
    <source>
        <dbReference type="ARBA" id="ARBA00023273"/>
    </source>
</evidence>
<dbReference type="PANTHER" id="PTHR18879:SF20">
    <property type="entry name" value="CENTROSOMAL PROTEIN OF 290 KDA"/>
    <property type="match status" value="1"/>
</dbReference>
<dbReference type="InterPro" id="IPR026201">
    <property type="entry name" value="Cep290"/>
</dbReference>
<keyword evidence="3" id="KW-0963">Cytoplasm</keyword>
<evidence type="ECO:0000256" key="5">
    <source>
        <dbReference type="ARBA" id="ARBA00023054"/>
    </source>
</evidence>
<dbReference type="PANTHER" id="PTHR18879">
    <property type="entry name" value="CENTROSOMAL PROTEIN OF 290 KDA"/>
    <property type="match status" value="1"/>
</dbReference>
<evidence type="ECO:0000256" key="1">
    <source>
        <dbReference type="ARBA" id="ARBA00004120"/>
    </source>
</evidence>
<keyword evidence="7" id="KW-0966">Cell projection</keyword>
<feature type="coiled-coil region" evidence="8">
    <location>
        <begin position="1054"/>
        <end position="1159"/>
    </location>
</feature>
<feature type="coiled-coil region" evidence="8">
    <location>
        <begin position="1579"/>
        <end position="1704"/>
    </location>
</feature>
<protein>
    <recommendedName>
        <fullName evidence="12">Centrosomal protein of 290 kDa</fullName>
    </recommendedName>
</protein>
<feature type="coiled-coil region" evidence="8">
    <location>
        <begin position="985"/>
        <end position="1012"/>
    </location>
</feature>
<proteinExistence type="predicted"/>
<keyword evidence="6" id="KW-0206">Cytoskeleton</keyword>
<feature type="coiled-coil region" evidence="8">
    <location>
        <begin position="739"/>
        <end position="789"/>
    </location>
</feature>
<gene>
    <name evidence="10" type="ORF">KPH14_007746</name>
</gene>
<reference evidence="10" key="1">
    <citation type="submission" date="2021-08" db="EMBL/GenBank/DDBJ databases">
        <authorList>
            <person name="Misof B."/>
            <person name="Oliver O."/>
            <person name="Podsiadlowski L."/>
            <person name="Donath A."/>
            <person name="Peters R."/>
            <person name="Mayer C."/>
            <person name="Rust J."/>
            <person name="Gunkel S."/>
            <person name="Lesny P."/>
            <person name="Martin S."/>
            <person name="Oeyen J.P."/>
            <person name="Petersen M."/>
            <person name="Panagiotis P."/>
            <person name="Wilbrandt J."/>
            <person name="Tanja T."/>
        </authorList>
    </citation>
    <scope>NUCLEOTIDE SEQUENCE</scope>
    <source>
        <strain evidence="10">GBR_01_08_01A</strain>
        <tissue evidence="10">Thorax + abdomen</tissue>
    </source>
</reference>
<evidence type="ECO:0000313" key="10">
    <source>
        <dbReference type="EMBL" id="KAK2580638.1"/>
    </source>
</evidence>
<feature type="coiled-coil region" evidence="8">
    <location>
        <begin position="858"/>
        <end position="929"/>
    </location>
</feature>
<evidence type="ECO:0000256" key="2">
    <source>
        <dbReference type="ARBA" id="ARBA00004300"/>
    </source>
</evidence>
<feature type="coiled-coil region" evidence="8">
    <location>
        <begin position="111"/>
        <end position="247"/>
    </location>
</feature>
<evidence type="ECO:0000256" key="8">
    <source>
        <dbReference type="SAM" id="Coils"/>
    </source>
</evidence>
<dbReference type="EMBL" id="JAIFRP010000050">
    <property type="protein sequence ID" value="KAK2580638.1"/>
    <property type="molecule type" value="Genomic_DNA"/>
</dbReference>
<feature type="coiled-coil region" evidence="8">
    <location>
        <begin position="1931"/>
        <end position="2008"/>
    </location>
</feature>
<dbReference type="GO" id="GO:0035869">
    <property type="term" value="C:ciliary transition zone"/>
    <property type="evidence" value="ECO:0007669"/>
    <property type="project" value="TreeGrafter"/>
</dbReference>
<accession>A0AAD9VN17</accession>
<name>A0AAD9VN17_9HYME</name>
<dbReference type="GO" id="GO:1905349">
    <property type="term" value="P:ciliary transition zone assembly"/>
    <property type="evidence" value="ECO:0007669"/>
    <property type="project" value="TreeGrafter"/>
</dbReference>
<evidence type="ECO:0000256" key="4">
    <source>
        <dbReference type="ARBA" id="ARBA00022794"/>
    </source>
</evidence>
<feature type="coiled-coil region" evidence="8">
    <location>
        <begin position="1736"/>
        <end position="1905"/>
    </location>
</feature>
<evidence type="ECO:0000313" key="11">
    <source>
        <dbReference type="Proteomes" id="UP001258017"/>
    </source>
</evidence>
<feature type="coiled-coil region" evidence="8">
    <location>
        <begin position="630"/>
        <end position="671"/>
    </location>
</feature>
<sequence length="2080" mass="243676">MVQTNWERIFSLNVSSLTDEEIEDLCPTIIRCKVDEVTDIHNLQTLMRISQEMLQYKDNQVESLLLECGELKDTISSLKPEVLRQKMTGQMVPDPQYKDKNFIKIPETIEATNHETVLQEKNEKIEKLIIELEKLDRENIILKERLGMLKEEMEDATDRMDEMTDELSSAQTKVLEYKEKLLELEQENIALLNQIEELTSRQMERDKAIDVFGAAIDSRISEWKAILDEKDAEIQHLRENLSQSLLQSVTSVKEENRSQIIHLSEEITNRDKIIAKLQSKLSEAVIEINEGAAIIEKLQANTKRLEKIEKRKEQKDLLKRIEDANNQISNLQIALEQAQENLKSKSSELCEALSTLRRYEDENHGLSEALHEIKDLKNELNHKREHIEDLVNVVNKLEMLNSYQEMEILTLREKLGIPEDESISIDNILRKRKEEERKMQELMQQNKVLIDENLEMKATIRILKSKSYVPTKKLDFSNDISHSTKLLKPPANQVVDLEYIQIHHKTEEDFKKQMQLVIEENEALRRGMHEILDSIRSQDGTSSVEVHSYTLERLLEALDVRHLAGWYHPAMRLQEHLNVVQGSNAELKSQIKQMRKELEKKDIILQDLASSKGNDTPKLHTNDSETKDVDITNQREVEQLEKEKETLMQEKKDLQDRIDSLQFQLEIYEKDRQILEAGEDEIQKSFAIKTKEYIEVASELLVVKRKVVLLQELLNKESMKMYNSQKQMVEKESSLKSALNDASKYNRTLECEITRLQNDLSNSISITEYSHLKEKYEELSIRYRSVLEKTILQGTHETNTLKTEVDAIKELTNQSKEQIPKSDDDIVQQLKEYKAKESMERQRADHITKLYEISQSQLSKCEDKAQEITNMNSELQEKLINVHKQLSKIISLQSIQERNIDEQKLSSDIEMLRIDNDKLKRKLEVSQEEAQLQYMLNSLKTLELDNLRHQILDLQAASEDKATISRLSFELANKKTSEMEWNAQKTQLESEISYLQDECERAKATCDKLRTNMEYCRKQCDDRCRIYVDTINFLQNQYIGSSSLSALERVASIAHKLQSDRVELDKEMQKAKEYSNQFLSQQETLKNRLEIVERLREILEQQIGGESVQDMLQQFSEYSQYVLNDLKQKRRISHLENELQSANDKAAKYQSMITDMENEMINMQRIWVQSGEQRAQVNVQIAEVKRGFLERHSVSVQASVETRSIEVETEHYDCCLSKQDTTTRDIAVNTKNNLDKCVTDTPPEKSVREAGNNTEKDDRSMARLNEQLAEALQLAADRSDVIAKYESQIVQYQTKIDSLDKKMKDNESRLLERDTTLEERKCEVHALGIDCGDKLALKSTVNSLQKIVAQKEETITRYQNFMKEEREEHAEVTSRLQKEVKDLQDKIQTMQNEIKKIGEKERDDILEAVEDTPEKLVTMYSAAREEEIVRMKERINTLEADLHITKELSGRWHRLAEERLEHIDRIREKLEDQHNNELESYRAEITKWQSEADTLRQRLSENRMVLTKGNISLTKELQERDDKIHELSLTCQQLQNEIELMGSTNRSPQQRAIDYHDDSRIHEMVPSIRRDQPHSQNQVDLLRKQLQSLMEKEKMYKHEIAELKQRLSRGYMAIKMQEKKTSQREIQLERKVKSLEEELEKTRAQLEREYSSQEVRKAKTAEGLSLWEKQKKWQQTAEKLQEKLKEKTNEYVKLHSNYEKLRALVSCMEREKWYLRSKIKEEVPNVSNDSPSRPISAAHRNLVDDLQDECQMLRERIKELTDRLEKENSQEWLSKIDEQKSYISSLESVAKGNEYVLEKLKKLEMAKDSLEKANLKLESENFELRLKIEKTNAEMPRLREKIEHLERYIELLKVEKSFDSTSKSSEKEHQEQNSKKSISGMEKTIFTLKRILEKLQAENKSLKLNLKRNHFISIQGRNICNEKENPYEILYDQAQKRVVNLETDLQLAEQRIVMLEKAVKEDDNDDINILKQQLAHKSELLEKAKQSLTRAAINEKTLRQRVQQLELKQTLFFKIKRDPRDVATFVSMLPPGNPICCLELYDQKNGVECKTGWCPSGANASIEMSEFRNKFIRRHNVGNK</sequence>
<feature type="region of interest" description="Disordered" evidence="9">
    <location>
        <begin position="1240"/>
        <end position="1259"/>
    </location>
</feature>